<gene>
    <name evidence="2" type="ORF">QF035_005630</name>
</gene>
<dbReference type="EMBL" id="JAUSZI010000002">
    <property type="protein sequence ID" value="MDQ1028048.1"/>
    <property type="molecule type" value="Genomic_DNA"/>
</dbReference>
<evidence type="ECO:0008006" key="4">
    <source>
        <dbReference type="Google" id="ProtNLM"/>
    </source>
</evidence>
<evidence type="ECO:0000313" key="2">
    <source>
        <dbReference type="EMBL" id="MDQ1028048.1"/>
    </source>
</evidence>
<proteinExistence type="predicted"/>
<feature type="region of interest" description="Disordered" evidence="1">
    <location>
        <begin position="73"/>
        <end position="92"/>
    </location>
</feature>
<keyword evidence="3" id="KW-1185">Reference proteome</keyword>
<reference evidence="2 3" key="1">
    <citation type="submission" date="2023-07" db="EMBL/GenBank/DDBJ databases">
        <title>Comparative genomics of wheat-associated soil bacteria to identify genetic determinants of phenazine resistance.</title>
        <authorList>
            <person name="Mouncey N."/>
        </authorList>
    </citation>
    <scope>NUCLEOTIDE SEQUENCE [LARGE SCALE GENOMIC DNA]</scope>
    <source>
        <strain evidence="2 3">V2I4</strain>
    </source>
</reference>
<feature type="compositionally biased region" description="Basic and acidic residues" evidence="1">
    <location>
        <begin position="81"/>
        <end position="92"/>
    </location>
</feature>
<evidence type="ECO:0000256" key="1">
    <source>
        <dbReference type="SAM" id="MobiDB-lite"/>
    </source>
</evidence>
<name>A0ABU0SWV9_9ACTN</name>
<feature type="region of interest" description="Disordered" evidence="1">
    <location>
        <begin position="36"/>
        <end position="66"/>
    </location>
</feature>
<dbReference type="RefSeq" id="WP_307523321.1">
    <property type="nucleotide sequence ID" value="NZ_JAUSZI010000002.1"/>
</dbReference>
<feature type="compositionally biased region" description="Basic and acidic residues" evidence="1">
    <location>
        <begin position="53"/>
        <end position="66"/>
    </location>
</feature>
<evidence type="ECO:0000313" key="3">
    <source>
        <dbReference type="Proteomes" id="UP001230328"/>
    </source>
</evidence>
<comment type="caution">
    <text evidence="2">The sequence shown here is derived from an EMBL/GenBank/DDBJ whole genome shotgun (WGS) entry which is preliminary data.</text>
</comment>
<sequence>MFVLLVILIVVLFGLGFMNPIWWVAAAVLVFGAARHGRDRGGGGIRGDGSDLGDYRDYEQRRDRQDRWNRRYSRRHRARWRREDRRDYERRG</sequence>
<accession>A0ABU0SWV9</accession>
<organism evidence="2 3">
    <name type="scientific">Streptomyces umbrinus</name>
    <dbReference type="NCBI Taxonomy" id="67370"/>
    <lineage>
        <taxon>Bacteria</taxon>
        <taxon>Bacillati</taxon>
        <taxon>Actinomycetota</taxon>
        <taxon>Actinomycetes</taxon>
        <taxon>Kitasatosporales</taxon>
        <taxon>Streptomycetaceae</taxon>
        <taxon>Streptomyces</taxon>
        <taxon>Streptomyces phaeochromogenes group</taxon>
    </lineage>
</organism>
<protein>
    <recommendedName>
        <fullName evidence="4">Integral membrane protein</fullName>
    </recommendedName>
</protein>
<dbReference type="Proteomes" id="UP001230328">
    <property type="component" value="Unassembled WGS sequence"/>
</dbReference>